<sequence length="31" mass="3639">MQIAMLNLVKDYVAWTIWNFKSAKVQLKDLA</sequence>
<dbReference type="HOGENOM" id="CLU_3396184_0_0_7"/>
<dbReference type="KEGG" id="dpi:BN4_10598"/>
<keyword evidence="2" id="KW-1185">Reference proteome</keyword>
<accession>M1WLG7</accession>
<proteinExistence type="predicted"/>
<protein>
    <submittedName>
        <fullName evidence="1">Uncharacterized protein</fullName>
    </submittedName>
</protein>
<dbReference type="Proteomes" id="UP000011724">
    <property type="component" value="Chromosome"/>
</dbReference>
<dbReference type="EMBL" id="FO203427">
    <property type="protein sequence ID" value="CCH47835.1"/>
    <property type="molecule type" value="Genomic_DNA"/>
</dbReference>
<organism evidence="1 2">
    <name type="scientific">Pseudodesulfovibrio piezophilus (strain DSM 21447 / JCM 15486 / C1TLV30)</name>
    <name type="common">Desulfovibrio piezophilus</name>
    <dbReference type="NCBI Taxonomy" id="1322246"/>
    <lineage>
        <taxon>Bacteria</taxon>
        <taxon>Pseudomonadati</taxon>
        <taxon>Thermodesulfobacteriota</taxon>
        <taxon>Desulfovibrionia</taxon>
        <taxon>Desulfovibrionales</taxon>
        <taxon>Desulfovibrionaceae</taxon>
    </lineage>
</organism>
<evidence type="ECO:0000313" key="2">
    <source>
        <dbReference type="Proteomes" id="UP000011724"/>
    </source>
</evidence>
<name>M1WLG7_PSEP2</name>
<reference evidence="1 2" key="1">
    <citation type="journal article" date="2013" name="PLoS ONE">
        <title>The first genomic and proteomic characterization of a deep-sea sulfate reducer: insights into the piezophilic lifestyle of Desulfovibrio piezophilus.</title>
        <authorList>
            <person name="Pradel N."/>
            <person name="Ji B."/>
            <person name="Gimenez G."/>
            <person name="Talla E."/>
            <person name="Lenoble P."/>
            <person name="Garel M."/>
            <person name="Tamburini C."/>
            <person name="Fourquet P."/>
            <person name="Lebrun R."/>
            <person name="Bertin P."/>
            <person name="Denis Y."/>
            <person name="Pophillat M."/>
            <person name="Barbe V."/>
            <person name="Ollivier B."/>
            <person name="Dolla A."/>
        </authorList>
    </citation>
    <scope>NUCLEOTIDE SEQUENCE [LARGE SCALE GENOMIC DNA]</scope>
    <source>
        <strain evidence="2">DSM 10523 / SB164P1</strain>
    </source>
</reference>
<reference evidence="2" key="2">
    <citation type="journal article" date="2013" name="Stand. Genomic Sci.">
        <title>Complete genome sequence of Desulfocapsa sulfexigens, a marine deltaproteobacterium specialized in disproportionating inorganic sulfur compounds.</title>
        <authorList>
            <person name="Finster K.W."/>
            <person name="Kjeldsen K.U."/>
            <person name="Kube M."/>
            <person name="Reinhardt R."/>
            <person name="Mussmann M."/>
            <person name="Amann R."/>
            <person name="Schreiber L."/>
        </authorList>
    </citation>
    <scope>NUCLEOTIDE SEQUENCE [LARGE SCALE GENOMIC DNA]</scope>
    <source>
        <strain evidence="2">DSM 10523 / SB164P1</strain>
    </source>
</reference>
<gene>
    <name evidence="1" type="ordered locus">BN4_10598</name>
</gene>
<dbReference type="AlphaFoldDB" id="M1WLG7"/>
<evidence type="ECO:0000313" key="1">
    <source>
        <dbReference type="EMBL" id="CCH47835.1"/>
    </source>
</evidence>